<keyword evidence="3" id="KW-0132">Cell division</keyword>
<feature type="compositionally biased region" description="Polar residues" evidence="8">
    <location>
        <begin position="87"/>
        <end position="98"/>
    </location>
</feature>
<dbReference type="GO" id="GO:0110032">
    <property type="term" value="P:positive regulation of G2/MI transition of meiotic cell cycle"/>
    <property type="evidence" value="ECO:0007669"/>
    <property type="project" value="TreeGrafter"/>
</dbReference>
<organism evidence="10 11">
    <name type="scientific">Agrilus planipennis</name>
    <name type="common">Emerald ash borer</name>
    <name type="synonym">Agrilus marcopoli</name>
    <dbReference type="NCBI Taxonomy" id="224129"/>
    <lineage>
        <taxon>Eukaryota</taxon>
        <taxon>Metazoa</taxon>
        <taxon>Ecdysozoa</taxon>
        <taxon>Arthropoda</taxon>
        <taxon>Hexapoda</taxon>
        <taxon>Insecta</taxon>
        <taxon>Pterygota</taxon>
        <taxon>Neoptera</taxon>
        <taxon>Endopterygota</taxon>
        <taxon>Coleoptera</taxon>
        <taxon>Polyphaga</taxon>
        <taxon>Elateriformia</taxon>
        <taxon>Buprestoidea</taxon>
        <taxon>Buprestidae</taxon>
        <taxon>Agrilinae</taxon>
        <taxon>Agrilus</taxon>
    </lineage>
</organism>
<dbReference type="GO" id="GO:0005737">
    <property type="term" value="C:cytoplasm"/>
    <property type="evidence" value="ECO:0007669"/>
    <property type="project" value="TreeGrafter"/>
</dbReference>
<proteinExistence type="inferred from homology"/>
<dbReference type="GeneID" id="108741842"/>
<dbReference type="KEGG" id="apln:108741842"/>
<dbReference type="CDD" id="cd01530">
    <property type="entry name" value="Cdc25"/>
    <property type="match status" value="1"/>
</dbReference>
<evidence type="ECO:0000256" key="1">
    <source>
        <dbReference type="ARBA" id="ARBA00011065"/>
    </source>
</evidence>
<dbReference type="GO" id="GO:0009794">
    <property type="term" value="P:regulation of mitotic cell cycle, embryonic"/>
    <property type="evidence" value="ECO:0007669"/>
    <property type="project" value="UniProtKB-ARBA"/>
</dbReference>
<evidence type="ECO:0000256" key="7">
    <source>
        <dbReference type="ARBA" id="ARBA00051722"/>
    </source>
</evidence>
<dbReference type="GO" id="GO:0010256">
    <property type="term" value="P:endomembrane system organization"/>
    <property type="evidence" value="ECO:0007669"/>
    <property type="project" value="UniProtKB-ARBA"/>
</dbReference>
<dbReference type="GO" id="GO:0004725">
    <property type="term" value="F:protein tyrosine phosphatase activity"/>
    <property type="evidence" value="ECO:0007669"/>
    <property type="project" value="UniProtKB-EC"/>
</dbReference>
<feature type="domain" description="Rhodanese" evidence="9">
    <location>
        <begin position="297"/>
        <end position="406"/>
    </location>
</feature>
<evidence type="ECO:0000259" key="9">
    <source>
        <dbReference type="PROSITE" id="PS50206"/>
    </source>
</evidence>
<dbReference type="EC" id="3.1.3.48" evidence="2"/>
<evidence type="ECO:0000256" key="2">
    <source>
        <dbReference type="ARBA" id="ARBA00013064"/>
    </source>
</evidence>
<dbReference type="InterPro" id="IPR036873">
    <property type="entry name" value="Rhodanese-like_dom_sf"/>
</dbReference>
<dbReference type="InterPro" id="IPR000751">
    <property type="entry name" value="MPI_Phosphatase"/>
</dbReference>
<dbReference type="GO" id="GO:0000086">
    <property type="term" value="P:G2/M transition of mitotic cell cycle"/>
    <property type="evidence" value="ECO:0007669"/>
    <property type="project" value="TreeGrafter"/>
</dbReference>
<evidence type="ECO:0000313" key="11">
    <source>
        <dbReference type="RefSeq" id="XP_018332306.1"/>
    </source>
</evidence>
<feature type="region of interest" description="Disordered" evidence="8">
    <location>
        <begin position="59"/>
        <end position="98"/>
    </location>
</feature>
<gene>
    <name evidence="11" type="primary">LOC108741842</name>
</gene>
<dbReference type="SMART" id="SM00450">
    <property type="entry name" value="RHOD"/>
    <property type="match status" value="1"/>
</dbReference>
<dbReference type="STRING" id="224129.A0A1W4X883"/>
<evidence type="ECO:0000313" key="10">
    <source>
        <dbReference type="Proteomes" id="UP000192223"/>
    </source>
</evidence>
<comment type="similarity">
    <text evidence="1">Belongs to the MPI phosphatase family.</text>
</comment>
<dbReference type="GO" id="GO:0051301">
    <property type="term" value="P:cell division"/>
    <property type="evidence" value="ECO:0007669"/>
    <property type="project" value="UniProtKB-KW"/>
</dbReference>
<reference evidence="11" key="1">
    <citation type="submission" date="2025-08" db="UniProtKB">
        <authorList>
            <consortium name="RefSeq"/>
        </authorList>
    </citation>
    <scope>IDENTIFICATION</scope>
    <source>
        <tissue evidence="11">Entire body</tissue>
    </source>
</reference>
<dbReference type="Pfam" id="PF00581">
    <property type="entry name" value="Rhodanese"/>
    <property type="match status" value="1"/>
</dbReference>
<dbReference type="SUPFAM" id="SSF52821">
    <property type="entry name" value="Rhodanese/Cell cycle control phosphatase"/>
    <property type="match status" value="1"/>
</dbReference>
<keyword evidence="4" id="KW-0378">Hydrolase</keyword>
<dbReference type="PANTHER" id="PTHR10828">
    <property type="entry name" value="M-PHASE INDUCER PHOSPHATASE DUAL SPECIFICITY PHOSPHATASE CDC25"/>
    <property type="match status" value="1"/>
</dbReference>
<protein>
    <recommendedName>
        <fullName evidence="2">protein-tyrosine-phosphatase</fullName>
        <ecNumber evidence="2">3.1.3.48</ecNumber>
    </recommendedName>
</protein>
<evidence type="ECO:0000256" key="8">
    <source>
        <dbReference type="SAM" id="MobiDB-lite"/>
    </source>
</evidence>
<keyword evidence="5" id="KW-0904">Protein phosphatase</keyword>
<dbReference type="AlphaFoldDB" id="A0A1W4X883"/>
<dbReference type="FunFam" id="3.40.250.10:FF:000036">
    <property type="entry name" value="M-phase inducer phosphatase"/>
    <property type="match status" value="1"/>
</dbReference>
<dbReference type="InParanoid" id="A0A1W4X883"/>
<dbReference type="PRINTS" id="PR00716">
    <property type="entry name" value="MPIPHPHTASE"/>
</dbReference>
<evidence type="ECO:0000256" key="4">
    <source>
        <dbReference type="ARBA" id="ARBA00022801"/>
    </source>
</evidence>
<dbReference type="PROSITE" id="PS50206">
    <property type="entry name" value="RHODANESE_3"/>
    <property type="match status" value="1"/>
</dbReference>
<feature type="compositionally biased region" description="Polar residues" evidence="8">
    <location>
        <begin position="59"/>
        <end position="72"/>
    </location>
</feature>
<comment type="catalytic activity">
    <reaction evidence="7">
        <text>O-phospho-L-tyrosyl-[protein] + H2O = L-tyrosyl-[protein] + phosphate</text>
        <dbReference type="Rhea" id="RHEA:10684"/>
        <dbReference type="Rhea" id="RHEA-COMP:10136"/>
        <dbReference type="Rhea" id="RHEA-COMP:20101"/>
        <dbReference type="ChEBI" id="CHEBI:15377"/>
        <dbReference type="ChEBI" id="CHEBI:43474"/>
        <dbReference type="ChEBI" id="CHEBI:46858"/>
        <dbReference type="ChEBI" id="CHEBI:61978"/>
        <dbReference type="EC" id="3.1.3.48"/>
    </reaction>
</comment>
<dbReference type="FunCoup" id="A0A1W4X883">
    <property type="interactions" value="482"/>
</dbReference>
<name>A0A1W4X883_AGRPL</name>
<dbReference type="OrthoDB" id="26523at2759"/>
<dbReference type="GO" id="GO:0010971">
    <property type="term" value="P:positive regulation of G2/M transition of mitotic cell cycle"/>
    <property type="evidence" value="ECO:0007669"/>
    <property type="project" value="TreeGrafter"/>
</dbReference>
<accession>A0A1W4X883</accession>
<evidence type="ECO:0000256" key="3">
    <source>
        <dbReference type="ARBA" id="ARBA00022618"/>
    </source>
</evidence>
<dbReference type="InterPro" id="IPR001763">
    <property type="entry name" value="Rhodanese-like_dom"/>
</dbReference>
<dbReference type="RefSeq" id="XP_018332306.1">
    <property type="nucleotide sequence ID" value="XM_018476804.1"/>
</dbReference>
<dbReference type="Gene3D" id="3.40.250.10">
    <property type="entry name" value="Rhodanese-like domain"/>
    <property type="match status" value="1"/>
</dbReference>
<sequence length="452" mass="50972">MWDSASESFDVCHCSRLLDDCKVSDNRKAFCSLSCNKENVNQRLGSPVKHDVELSLYDNNSPQRERTASTGCNRRIGGHRRPLVDYNPNSHDSGYGTSSSFSVEDKLNSFGSIDSLNDEFLDFSDMGPLDENCQLPGDFSKLMNGRIQMGVENTNSPQQQIVFQRPQMSRSISLNLETIAPGTSRARSCLFTNEAKSFKRPNPPANISSPSRLKRCKLLEDNIVVPVVLSKPTLQRSASVSEDVIKSALQKSSTDSDLIGDFTKTFSLPLVPGRHPDLKSISSSTLALLMEGSFSEKVNSYKIIDCRYPYEFDGGHITGAQNIFTKDQIMEELLASDKLPKDANKRNILIFHCEFSSERGPTLYRFLRNLDRIRNNDIYPSLHYPEIYLLEGGYKNFYEQFSDLCTPQGYKPMAHPEHQNDLRHFRAKAKSCNADKLCTSKGGMKRFKLSFM</sequence>
<evidence type="ECO:0000256" key="5">
    <source>
        <dbReference type="ARBA" id="ARBA00022912"/>
    </source>
</evidence>
<dbReference type="GO" id="GO:0005634">
    <property type="term" value="C:nucleus"/>
    <property type="evidence" value="ECO:0007669"/>
    <property type="project" value="TreeGrafter"/>
</dbReference>
<dbReference type="GO" id="GO:0032502">
    <property type="term" value="P:developmental process"/>
    <property type="evidence" value="ECO:0007669"/>
    <property type="project" value="UniProtKB-ARBA"/>
</dbReference>
<keyword evidence="10" id="KW-1185">Reference proteome</keyword>
<dbReference type="PANTHER" id="PTHR10828:SF76">
    <property type="entry name" value="M-PHASE INDUCER PHOSPHATASE"/>
    <property type="match status" value="1"/>
</dbReference>
<dbReference type="Proteomes" id="UP000192223">
    <property type="component" value="Unplaced"/>
</dbReference>
<keyword evidence="6" id="KW-0131">Cell cycle</keyword>
<evidence type="ECO:0000256" key="6">
    <source>
        <dbReference type="ARBA" id="ARBA00023306"/>
    </source>
</evidence>